<accession>A0A2M7ASN5</accession>
<protein>
    <recommendedName>
        <fullName evidence="3">Carbohydrate kinase PfkB domain-containing protein</fullName>
    </recommendedName>
</protein>
<dbReference type="PANTHER" id="PTHR10584">
    <property type="entry name" value="SUGAR KINASE"/>
    <property type="match status" value="1"/>
</dbReference>
<dbReference type="GO" id="GO:0016301">
    <property type="term" value="F:kinase activity"/>
    <property type="evidence" value="ECO:0007669"/>
    <property type="project" value="UniProtKB-KW"/>
</dbReference>
<dbReference type="Proteomes" id="UP000231407">
    <property type="component" value="Unassembled WGS sequence"/>
</dbReference>
<evidence type="ECO:0000313" key="5">
    <source>
        <dbReference type="Proteomes" id="UP000231407"/>
    </source>
</evidence>
<dbReference type="EMBL" id="PEWA01000015">
    <property type="protein sequence ID" value="PIU73636.1"/>
    <property type="molecule type" value="Genomic_DNA"/>
</dbReference>
<reference evidence="5" key="1">
    <citation type="submission" date="2017-09" db="EMBL/GenBank/DDBJ databases">
        <title>Depth-based differentiation of microbial function through sediment-hosted aquifers and enrichment of novel symbionts in the deep terrestrial subsurface.</title>
        <authorList>
            <person name="Probst A.J."/>
            <person name="Ladd B."/>
            <person name="Jarett J.K."/>
            <person name="Geller-Mcgrath D.E."/>
            <person name="Sieber C.M.K."/>
            <person name="Emerson J.B."/>
            <person name="Anantharaman K."/>
            <person name="Thomas B.C."/>
            <person name="Malmstrom R."/>
            <person name="Stieglmeier M."/>
            <person name="Klingl A."/>
            <person name="Woyke T."/>
            <person name="Ryan C.M."/>
            <person name="Banfield J.F."/>
        </authorList>
    </citation>
    <scope>NUCLEOTIDE SEQUENCE [LARGE SCALE GENOMIC DNA]</scope>
</reference>
<feature type="domain" description="Carbohydrate kinase PfkB" evidence="3">
    <location>
        <begin position="31"/>
        <end position="269"/>
    </location>
</feature>
<organism evidence="4 5">
    <name type="scientific">Candidatus Shapirobacteria bacterium CG06_land_8_20_14_3_00_40_12</name>
    <dbReference type="NCBI Taxonomy" id="1974881"/>
    <lineage>
        <taxon>Bacteria</taxon>
        <taxon>Candidatus Shapironibacteriota</taxon>
    </lineage>
</organism>
<keyword evidence="2" id="KW-0418">Kinase</keyword>
<evidence type="ECO:0000259" key="3">
    <source>
        <dbReference type="Pfam" id="PF00294"/>
    </source>
</evidence>
<sequence length="279" mass="31289">MSRPERELYNSLMFKDGVLVVVGHMAYNRTKGKDGLWRGYFGGAGYHVAMAAAELIPGRVVLVSNCGNDFPINNLIDKGVMVDGVVVEKQKTDCFEIEEDKNDQRSFRSEGEIGEKVSLIGRQLDWENVKWVHLSTAPVKLHEKWIKELISLRYKGKISADSFEVFVKSDPEGVVEVFKKCNLVFVNEAEWQGIRDYFGNWSPEEMVLKLGSRGARFLKNGQLYFKVSVKKVKKVIDTTGAGETVAGVFLAERLKGCGDLRSLKQACFQASRKVAGLIQ</sequence>
<dbReference type="Pfam" id="PF00294">
    <property type="entry name" value="PfkB"/>
    <property type="match status" value="1"/>
</dbReference>
<dbReference type="Gene3D" id="3.40.1190.20">
    <property type="match status" value="1"/>
</dbReference>
<keyword evidence="1" id="KW-0808">Transferase</keyword>
<comment type="caution">
    <text evidence="4">The sequence shown here is derived from an EMBL/GenBank/DDBJ whole genome shotgun (WGS) entry which is preliminary data.</text>
</comment>
<dbReference type="InterPro" id="IPR011611">
    <property type="entry name" value="PfkB_dom"/>
</dbReference>
<dbReference type="AlphaFoldDB" id="A0A2M7ASN5"/>
<evidence type="ECO:0000256" key="2">
    <source>
        <dbReference type="ARBA" id="ARBA00022777"/>
    </source>
</evidence>
<gene>
    <name evidence="4" type="ORF">COS78_01150</name>
</gene>
<name>A0A2M7ASN5_9BACT</name>
<evidence type="ECO:0000256" key="1">
    <source>
        <dbReference type="ARBA" id="ARBA00022679"/>
    </source>
</evidence>
<evidence type="ECO:0000313" key="4">
    <source>
        <dbReference type="EMBL" id="PIU73636.1"/>
    </source>
</evidence>
<proteinExistence type="predicted"/>
<dbReference type="SUPFAM" id="SSF53613">
    <property type="entry name" value="Ribokinase-like"/>
    <property type="match status" value="1"/>
</dbReference>
<dbReference type="PANTHER" id="PTHR10584:SF166">
    <property type="entry name" value="RIBOKINASE"/>
    <property type="match status" value="1"/>
</dbReference>
<dbReference type="InterPro" id="IPR029056">
    <property type="entry name" value="Ribokinase-like"/>
</dbReference>